<evidence type="ECO:0000313" key="5">
    <source>
        <dbReference type="Proteomes" id="UP000639772"/>
    </source>
</evidence>
<proteinExistence type="inferred from homology"/>
<accession>A0A835U8Z9</accession>
<dbReference type="InterPro" id="IPR001087">
    <property type="entry name" value="GDSL"/>
</dbReference>
<evidence type="ECO:0000256" key="2">
    <source>
        <dbReference type="ARBA" id="ARBA00022801"/>
    </source>
</evidence>
<evidence type="ECO:0000256" key="1">
    <source>
        <dbReference type="ARBA" id="ARBA00008668"/>
    </source>
</evidence>
<dbReference type="Proteomes" id="UP000639772">
    <property type="component" value="Unassembled WGS sequence"/>
</dbReference>
<dbReference type="AlphaFoldDB" id="A0A835U8Z9"/>
<evidence type="ECO:0000256" key="3">
    <source>
        <dbReference type="ARBA" id="ARBA00022963"/>
    </source>
</evidence>
<sequence>MALMSAKVPSLVRLVFYTLSSATFLFAAGTGAAGVPAIYVFGDSTADVGNNNYLTGKAARANFPHNGIDFPEQRPTGRFSNGYNGIDFLAIHLGFRRSPPPFLSIASKFNHRIARGTEGVNFASGGSGILDSTGSTVSLTNQIQNFATVRSNMTSHLFEAQTNLLLSRSLFLISTGGNDIFGFFSQNLAPNNTEKERFINTLVSTYEYHLQKLYGMGARRFGIVDVPPIGCCPFPRSLNPTEGCVDLLNELALQFNEATKIFMSDLSLKLKGMKYSIGSSYALVSNIIHNPSPLGFKETRTACCGAGKFNGESACTPDVACCTERNRYLFWDMLHPTHAASKLAGLAIYNGSLEFASPINFKQLAEELY</sequence>
<evidence type="ECO:0000313" key="4">
    <source>
        <dbReference type="EMBL" id="KAG0450596.1"/>
    </source>
</evidence>
<keyword evidence="3" id="KW-0442">Lipid degradation</keyword>
<dbReference type="GO" id="GO:0016042">
    <property type="term" value="P:lipid catabolic process"/>
    <property type="evidence" value="ECO:0007669"/>
    <property type="project" value="UniProtKB-KW"/>
</dbReference>
<name>A0A835U8Z9_VANPL</name>
<keyword evidence="3" id="KW-0443">Lipid metabolism</keyword>
<dbReference type="InterPro" id="IPR036514">
    <property type="entry name" value="SGNH_hydro_sf"/>
</dbReference>
<dbReference type="GO" id="GO:0016788">
    <property type="term" value="F:hydrolase activity, acting on ester bonds"/>
    <property type="evidence" value="ECO:0007669"/>
    <property type="project" value="InterPro"/>
</dbReference>
<dbReference type="OrthoDB" id="1600564at2759"/>
<dbReference type="InterPro" id="IPR035669">
    <property type="entry name" value="SGNH_plant_lipase-like"/>
</dbReference>
<dbReference type="Pfam" id="PF00657">
    <property type="entry name" value="Lipase_GDSL"/>
    <property type="match status" value="1"/>
</dbReference>
<organism evidence="4 5">
    <name type="scientific">Vanilla planifolia</name>
    <name type="common">Vanilla</name>
    <dbReference type="NCBI Taxonomy" id="51239"/>
    <lineage>
        <taxon>Eukaryota</taxon>
        <taxon>Viridiplantae</taxon>
        <taxon>Streptophyta</taxon>
        <taxon>Embryophyta</taxon>
        <taxon>Tracheophyta</taxon>
        <taxon>Spermatophyta</taxon>
        <taxon>Magnoliopsida</taxon>
        <taxon>Liliopsida</taxon>
        <taxon>Asparagales</taxon>
        <taxon>Orchidaceae</taxon>
        <taxon>Vanilloideae</taxon>
        <taxon>Vanilleae</taxon>
        <taxon>Vanilla</taxon>
    </lineage>
</organism>
<evidence type="ECO:0008006" key="6">
    <source>
        <dbReference type="Google" id="ProtNLM"/>
    </source>
</evidence>
<keyword evidence="2" id="KW-0378">Hydrolase</keyword>
<dbReference type="PANTHER" id="PTHR45648:SF180">
    <property type="entry name" value="OS04G0561800 PROTEIN"/>
    <property type="match status" value="1"/>
</dbReference>
<protein>
    <recommendedName>
        <fullName evidence="6">GDSL esterase/lipase</fullName>
    </recommendedName>
</protein>
<dbReference type="EMBL" id="JADCNM010000111">
    <property type="protein sequence ID" value="KAG0450596.1"/>
    <property type="molecule type" value="Genomic_DNA"/>
</dbReference>
<comment type="similarity">
    <text evidence="1">Belongs to the 'GDSL' lipolytic enzyme family.</text>
</comment>
<gene>
    <name evidence="4" type="ORF">HPP92_026668</name>
</gene>
<dbReference type="PANTHER" id="PTHR45648">
    <property type="entry name" value="GDSL LIPASE/ACYLHYDROLASE FAMILY PROTEIN (AFU_ORTHOLOGUE AFUA_4G14700)"/>
    <property type="match status" value="1"/>
</dbReference>
<dbReference type="CDD" id="cd01837">
    <property type="entry name" value="SGNH_plant_lipase_like"/>
    <property type="match status" value="1"/>
</dbReference>
<dbReference type="InterPro" id="IPR051058">
    <property type="entry name" value="GDSL_Est/Lipase"/>
</dbReference>
<reference evidence="4 5" key="1">
    <citation type="journal article" date="2020" name="Nat. Food">
        <title>A phased Vanilla planifolia genome enables genetic improvement of flavour and production.</title>
        <authorList>
            <person name="Hasing T."/>
            <person name="Tang H."/>
            <person name="Brym M."/>
            <person name="Khazi F."/>
            <person name="Huang T."/>
            <person name="Chambers A.H."/>
        </authorList>
    </citation>
    <scope>NUCLEOTIDE SEQUENCE [LARGE SCALE GENOMIC DNA]</scope>
    <source>
        <tissue evidence="4">Leaf</tissue>
    </source>
</reference>
<dbReference type="SUPFAM" id="SSF52266">
    <property type="entry name" value="SGNH hydrolase"/>
    <property type="match status" value="1"/>
</dbReference>
<dbReference type="Gene3D" id="3.40.50.1110">
    <property type="entry name" value="SGNH hydrolase"/>
    <property type="match status" value="1"/>
</dbReference>
<comment type="caution">
    <text evidence="4">The sequence shown here is derived from an EMBL/GenBank/DDBJ whole genome shotgun (WGS) entry which is preliminary data.</text>
</comment>